<organism evidence="3 4">
    <name type="scientific">Ilex paraguariensis</name>
    <name type="common">yerba mate</name>
    <dbReference type="NCBI Taxonomy" id="185542"/>
    <lineage>
        <taxon>Eukaryota</taxon>
        <taxon>Viridiplantae</taxon>
        <taxon>Streptophyta</taxon>
        <taxon>Embryophyta</taxon>
        <taxon>Tracheophyta</taxon>
        <taxon>Spermatophyta</taxon>
        <taxon>Magnoliopsida</taxon>
        <taxon>eudicotyledons</taxon>
        <taxon>Gunneridae</taxon>
        <taxon>Pentapetalae</taxon>
        <taxon>asterids</taxon>
        <taxon>campanulids</taxon>
        <taxon>Aquifoliales</taxon>
        <taxon>Aquifoliaceae</taxon>
        <taxon>Ilex</taxon>
    </lineage>
</organism>
<keyword evidence="4" id="KW-1185">Reference proteome</keyword>
<evidence type="ECO:0000256" key="1">
    <source>
        <dbReference type="SAM" id="MobiDB-lite"/>
    </source>
</evidence>
<sequence>MAQALLPPSSLSNSSTDVRRTSSTTSAIFGSKLRLLEIEQTHLRFSNSSKKYIHFKITDIHATFGIDPKR</sequence>
<reference evidence="3 4" key="1">
    <citation type="submission" date="2024-02" db="EMBL/GenBank/DDBJ databases">
        <authorList>
            <person name="Vignale AGUSTIN F."/>
            <person name="Sosa J E."/>
            <person name="Modenutti C."/>
        </authorList>
    </citation>
    <scope>NUCLEOTIDE SEQUENCE [LARGE SCALE GENOMIC DNA]</scope>
</reference>
<evidence type="ECO:0000313" key="2">
    <source>
        <dbReference type="EMBL" id="CAK9174091.1"/>
    </source>
</evidence>
<gene>
    <name evidence="2" type="ORF">ILEXP_LOCUS43827</name>
    <name evidence="3" type="ORF">ILEXP_LOCUS48066</name>
</gene>
<protein>
    <submittedName>
        <fullName evidence="3">Uncharacterized protein</fullName>
    </submittedName>
</protein>
<comment type="caution">
    <text evidence="3">The sequence shown here is derived from an EMBL/GenBank/DDBJ whole genome shotgun (WGS) entry which is preliminary data.</text>
</comment>
<dbReference type="EMBL" id="CAUOFW020007235">
    <property type="protein sequence ID" value="CAK9178148.1"/>
    <property type="molecule type" value="Genomic_DNA"/>
</dbReference>
<name>A0ABC8U8Q5_9AQUA</name>
<accession>A0ABC8U8Q5</accession>
<feature type="region of interest" description="Disordered" evidence="1">
    <location>
        <begin position="1"/>
        <end position="25"/>
    </location>
</feature>
<evidence type="ECO:0000313" key="4">
    <source>
        <dbReference type="Proteomes" id="UP001642360"/>
    </source>
</evidence>
<dbReference type="AlphaFoldDB" id="A0ABC8U8Q5"/>
<dbReference type="EMBL" id="CAUOFW020006280">
    <property type="protein sequence ID" value="CAK9174091.1"/>
    <property type="molecule type" value="Genomic_DNA"/>
</dbReference>
<evidence type="ECO:0000313" key="3">
    <source>
        <dbReference type="EMBL" id="CAK9178148.1"/>
    </source>
</evidence>
<dbReference type="Proteomes" id="UP001642360">
    <property type="component" value="Unassembled WGS sequence"/>
</dbReference>
<proteinExistence type="predicted"/>